<evidence type="ECO:0000313" key="1">
    <source>
        <dbReference type="EMBL" id="MDN5213409.1"/>
    </source>
</evidence>
<evidence type="ECO:0000313" key="2">
    <source>
        <dbReference type="Proteomes" id="UP001172083"/>
    </source>
</evidence>
<dbReference type="InterPro" id="IPR036237">
    <property type="entry name" value="Xyl_isomerase-like_sf"/>
</dbReference>
<keyword evidence="2" id="KW-1185">Reference proteome</keyword>
<name>A0ABT8L6P6_9BACT</name>
<gene>
    <name evidence="1" type="ORF">QQ020_15165</name>
</gene>
<comment type="caution">
    <text evidence="1">The sequence shown here is derived from an EMBL/GenBank/DDBJ whole genome shotgun (WGS) entry which is preliminary data.</text>
</comment>
<dbReference type="PROSITE" id="PS51318">
    <property type="entry name" value="TAT"/>
    <property type="match status" value="1"/>
</dbReference>
<dbReference type="RefSeq" id="WP_346758749.1">
    <property type="nucleotide sequence ID" value="NZ_JAUJEB010000003.1"/>
</dbReference>
<dbReference type="GO" id="GO:0016853">
    <property type="term" value="F:isomerase activity"/>
    <property type="evidence" value="ECO:0007669"/>
    <property type="project" value="UniProtKB-KW"/>
</dbReference>
<protein>
    <submittedName>
        <fullName evidence="1">Sugar phosphate isomerase/epimerase</fullName>
    </submittedName>
</protein>
<dbReference type="SUPFAM" id="SSF51658">
    <property type="entry name" value="Xylose isomerase-like"/>
    <property type="match status" value="1"/>
</dbReference>
<dbReference type="Proteomes" id="UP001172083">
    <property type="component" value="Unassembled WGS sequence"/>
</dbReference>
<dbReference type="InterPro" id="IPR006311">
    <property type="entry name" value="TAT_signal"/>
</dbReference>
<organism evidence="1 2">
    <name type="scientific">Agaribacillus aureus</name>
    <dbReference type="NCBI Taxonomy" id="3051825"/>
    <lineage>
        <taxon>Bacteria</taxon>
        <taxon>Pseudomonadati</taxon>
        <taxon>Bacteroidota</taxon>
        <taxon>Cytophagia</taxon>
        <taxon>Cytophagales</taxon>
        <taxon>Splendidivirgaceae</taxon>
        <taxon>Agaribacillus</taxon>
    </lineage>
</organism>
<sequence length="303" mass="34354">MKQTRRQFLTNASAVGTAIALPGINIQPAHSAAKAGFAIKMYATRWGHKGSMDEFCKQAKNEGYDGVEDWIPGDKQQEEALFEAIEKYDLSYAALCGSGKNTFSEHKDDFSRNLKKALSKKPDFINCHAGRDFFSFDENRQIIDLAVRTSKESGVPIYQETHRGRMLFAAHICADYLKAIPELRLTLDISHWCAVAESLLANQKKAIDLAISRSEHVHARIGHAEGPQVSDPRAPEWQKARNAHYDWWDKVVARKKAAGEVLTVTPEFGPADYMWTTPYTRQPLADQWGINAHMMNEWRKRYL</sequence>
<keyword evidence="1" id="KW-0413">Isomerase</keyword>
<accession>A0ABT8L6P6</accession>
<proteinExistence type="predicted"/>
<reference evidence="1" key="1">
    <citation type="submission" date="2023-06" db="EMBL/GenBank/DDBJ databases">
        <title>Genomic of Agaribacillus aureum.</title>
        <authorList>
            <person name="Wang G."/>
        </authorList>
    </citation>
    <scope>NUCLEOTIDE SEQUENCE</scope>
    <source>
        <strain evidence="1">BMA12</strain>
    </source>
</reference>
<dbReference type="Gene3D" id="3.20.20.150">
    <property type="entry name" value="Divalent-metal-dependent TIM barrel enzymes"/>
    <property type="match status" value="1"/>
</dbReference>
<dbReference type="EMBL" id="JAUJEB010000003">
    <property type="protein sequence ID" value="MDN5213409.1"/>
    <property type="molecule type" value="Genomic_DNA"/>
</dbReference>